<comment type="pathway">
    <text evidence="1 7">Amino-acid biosynthesis; L-proline biosynthesis; L-glutamate 5-semialdehyde from L-glutamate: step 2/2.</text>
</comment>
<keyword evidence="5 7" id="KW-0560">Oxidoreductase</keyword>
<organism evidence="9 10">
    <name type="scientific">Desulfovibrio litoralis DSM 11393</name>
    <dbReference type="NCBI Taxonomy" id="1121455"/>
    <lineage>
        <taxon>Bacteria</taxon>
        <taxon>Pseudomonadati</taxon>
        <taxon>Thermodesulfobacteriota</taxon>
        <taxon>Desulfovibrionia</taxon>
        <taxon>Desulfovibrionales</taxon>
        <taxon>Desulfovibrionaceae</taxon>
        <taxon>Desulfovibrio</taxon>
    </lineage>
</organism>
<dbReference type="GO" id="GO:0055129">
    <property type="term" value="P:L-proline biosynthetic process"/>
    <property type="evidence" value="ECO:0007669"/>
    <property type="project" value="UniProtKB-UniRule"/>
</dbReference>
<dbReference type="RefSeq" id="WP_072695745.1">
    <property type="nucleotide sequence ID" value="NZ_FRDI01000002.1"/>
</dbReference>
<comment type="similarity">
    <text evidence="7">Belongs to the gamma-glutamyl phosphate reductase family.</text>
</comment>
<evidence type="ECO:0000256" key="2">
    <source>
        <dbReference type="ARBA" id="ARBA00022605"/>
    </source>
</evidence>
<dbReference type="Pfam" id="PF00171">
    <property type="entry name" value="Aldedh"/>
    <property type="match status" value="1"/>
</dbReference>
<dbReference type="InterPro" id="IPR012134">
    <property type="entry name" value="Glu-5-SA_DH"/>
</dbReference>
<dbReference type="UniPathway" id="UPA00098">
    <property type="reaction ID" value="UER00360"/>
</dbReference>
<dbReference type="Proteomes" id="UP000186469">
    <property type="component" value="Unassembled WGS sequence"/>
</dbReference>
<dbReference type="HAMAP" id="MF_00412">
    <property type="entry name" value="ProA"/>
    <property type="match status" value="1"/>
</dbReference>
<dbReference type="EC" id="1.2.1.41" evidence="7"/>
<comment type="catalytic activity">
    <reaction evidence="6 7">
        <text>L-glutamate 5-semialdehyde + phosphate + NADP(+) = L-glutamyl 5-phosphate + NADPH + H(+)</text>
        <dbReference type="Rhea" id="RHEA:19541"/>
        <dbReference type="ChEBI" id="CHEBI:15378"/>
        <dbReference type="ChEBI" id="CHEBI:43474"/>
        <dbReference type="ChEBI" id="CHEBI:57783"/>
        <dbReference type="ChEBI" id="CHEBI:58066"/>
        <dbReference type="ChEBI" id="CHEBI:58274"/>
        <dbReference type="ChEBI" id="CHEBI:58349"/>
        <dbReference type="EC" id="1.2.1.41"/>
    </reaction>
</comment>
<evidence type="ECO:0000259" key="8">
    <source>
        <dbReference type="Pfam" id="PF00171"/>
    </source>
</evidence>
<dbReference type="GO" id="GO:0005737">
    <property type="term" value="C:cytoplasm"/>
    <property type="evidence" value="ECO:0007669"/>
    <property type="project" value="UniProtKB-SubCell"/>
</dbReference>
<dbReference type="Gene3D" id="3.40.309.10">
    <property type="entry name" value="Aldehyde Dehydrogenase, Chain A, domain 2"/>
    <property type="match status" value="1"/>
</dbReference>
<dbReference type="OrthoDB" id="9809970at2"/>
<evidence type="ECO:0000256" key="3">
    <source>
        <dbReference type="ARBA" id="ARBA00022650"/>
    </source>
</evidence>
<dbReference type="InterPro" id="IPR016163">
    <property type="entry name" value="Ald_DH_C"/>
</dbReference>
<dbReference type="InterPro" id="IPR015590">
    <property type="entry name" value="Aldehyde_DH_dom"/>
</dbReference>
<evidence type="ECO:0000313" key="10">
    <source>
        <dbReference type="Proteomes" id="UP000186469"/>
    </source>
</evidence>
<dbReference type="NCBIfam" id="NF001221">
    <property type="entry name" value="PRK00197.1"/>
    <property type="match status" value="1"/>
</dbReference>
<keyword evidence="2 7" id="KW-0028">Amino-acid biosynthesis</keyword>
<protein>
    <recommendedName>
        <fullName evidence="7">Gamma-glutamyl phosphate reductase</fullName>
        <shortName evidence="7">GPR</shortName>
        <ecNumber evidence="7">1.2.1.41</ecNumber>
    </recommendedName>
    <alternativeName>
        <fullName evidence="7">Glutamate-5-semialdehyde dehydrogenase</fullName>
    </alternativeName>
    <alternativeName>
        <fullName evidence="7">Glutamyl-gamma-semialdehyde dehydrogenase</fullName>
        <shortName evidence="7">GSA dehydrogenase</shortName>
    </alternativeName>
</protein>
<proteinExistence type="inferred from homology"/>
<dbReference type="GO" id="GO:0004350">
    <property type="term" value="F:glutamate-5-semialdehyde dehydrogenase activity"/>
    <property type="evidence" value="ECO:0007669"/>
    <property type="project" value="UniProtKB-UniRule"/>
</dbReference>
<dbReference type="Gene3D" id="3.40.605.10">
    <property type="entry name" value="Aldehyde Dehydrogenase, Chain A, domain 1"/>
    <property type="match status" value="1"/>
</dbReference>
<accession>A0A1M7RX68</accession>
<evidence type="ECO:0000256" key="1">
    <source>
        <dbReference type="ARBA" id="ARBA00004985"/>
    </source>
</evidence>
<dbReference type="InterPro" id="IPR016162">
    <property type="entry name" value="Ald_DH_N"/>
</dbReference>
<gene>
    <name evidence="7" type="primary">proA</name>
    <name evidence="9" type="ORF">SAMN02745728_00285</name>
</gene>
<feature type="domain" description="Aldehyde dehydrogenase" evidence="8">
    <location>
        <begin position="7"/>
        <end position="292"/>
    </location>
</feature>
<dbReference type="PIRSF" id="PIRSF000151">
    <property type="entry name" value="GPR"/>
    <property type="match status" value="1"/>
</dbReference>
<reference evidence="9 10" key="1">
    <citation type="submission" date="2016-12" db="EMBL/GenBank/DDBJ databases">
        <authorList>
            <person name="Song W.-J."/>
            <person name="Kurnit D.M."/>
        </authorList>
    </citation>
    <scope>NUCLEOTIDE SEQUENCE [LARGE SCALE GENOMIC DNA]</scope>
    <source>
        <strain evidence="9 10">DSM 11393</strain>
    </source>
</reference>
<comment type="function">
    <text evidence="7">Catalyzes the NADPH-dependent reduction of L-glutamate 5-phosphate into L-glutamate 5-semialdehyde and phosphate. The product spontaneously undergoes cyclization to form 1-pyrroline-5-carboxylate.</text>
</comment>
<dbReference type="AlphaFoldDB" id="A0A1M7RX68"/>
<dbReference type="PANTHER" id="PTHR11063:SF8">
    <property type="entry name" value="DELTA-1-PYRROLINE-5-CARBOXYLATE SYNTHASE"/>
    <property type="match status" value="1"/>
</dbReference>
<sequence>MFEENPLEKIGQEAQKASWKLAETNTAQRNQLLEKIADKLNANIEPILSANQKDLQTAKDGGMSPALMDRLLLNTERIKSIIADIKTVIGLNDPIGEIIDSKKLDNGLELMRRRVPLGVIGAIYEARPNVTIDIVSLCLKTANAVILRGGKETINTNLTLVSLIHQALEECKLTKNIVQYIDNPDRKLINSLVRLDKYVSMIIPRGGQKLQEFCQENATIPVITGGIGVCHIFVDKSANQEKAIEIIINAKTQRPSTCNTLETLLVHKDIADPFISNLSHALKRQQVTLHISPEVKQFLPEDGAAFVEVKKEDYSKEWLSLDLNLKLVSNLNEAIDHIRACGTQHSEAILTNDTKQADIFISQVDAAAVYVNASTRFTDGAQFGLGSEIAVSTQKLHARGPMGLEALTSYKWIAYGDYTTRA</sequence>
<evidence type="ECO:0000256" key="4">
    <source>
        <dbReference type="ARBA" id="ARBA00022857"/>
    </source>
</evidence>
<dbReference type="CDD" id="cd07079">
    <property type="entry name" value="ALDH_F18-19_ProA-GPR"/>
    <property type="match status" value="1"/>
</dbReference>
<dbReference type="FunFam" id="3.40.309.10:FF:000006">
    <property type="entry name" value="Gamma-glutamyl phosphate reductase"/>
    <property type="match status" value="1"/>
</dbReference>
<dbReference type="SUPFAM" id="SSF53720">
    <property type="entry name" value="ALDH-like"/>
    <property type="match status" value="1"/>
</dbReference>
<evidence type="ECO:0000256" key="6">
    <source>
        <dbReference type="ARBA" id="ARBA00049024"/>
    </source>
</evidence>
<evidence type="ECO:0000256" key="7">
    <source>
        <dbReference type="HAMAP-Rule" id="MF_00412"/>
    </source>
</evidence>
<evidence type="ECO:0000313" key="9">
    <source>
        <dbReference type="EMBL" id="SHN50776.1"/>
    </source>
</evidence>
<dbReference type="PANTHER" id="PTHR11063">
    <property type="entry name" value="GLUTAMATE SEMIALDEHYDE DEHYDROGENASE"/>
    <property type="match status" value="1"/>
</dbReference>
<dbReference type="InterPro" id="IPR016161">
    <property type="entry name" value="Ald_DH/histidinol_DH"/>
</dbReference>
<keyword evidence="3 7" id="KW-0641">Proline biosynthesis</keyword>
<dbReference type="GO" id="GO:0050661">
    <property type="term" value="F:NADP binding"/>
    <property type="evidence" value="ECO:0007669"/>
    <property type="project" value="InterPro"/>
</dbReference>
<keyword evidence="10" id="KW-1185">Reference proteome</keyword>
<evidence type="ECO:0000256" key="5">
    <source>
        <dbReference type="ARBA" id="ARBA00023002"/>
    </source>
</evidence>
<dbReference type="EMBL" id="FRDI01000002">
    <property type="protein sequence ID" value="SHN50776.1"/>
    <property type="molecule type" value="Genomic_DNA"/>
</dbReference>
<comment type="subcellular location">
    <subcellularLocation>
        <location evidence="7">Cytoplasm</location>
    </subcellularLocation>
</comment>
<dbReference type="InterPro" id="IPR000965">
    <property type="entry name" value="GPR_dom"/>
</dbReference>
<keyword evidence="4 7" id="KW-0521">NADP</keyword>
<keyword evidence="7" id="KW-0963">Cytoplasm</keyword>
<dbReference type="STRING" id="1121455.SAMN02745728_00285"/>
<dbReference type="NCBIfam" id="TIGR00407">
    <property type="entry name" value="proA"/>
    <property type="match status" value="1"/>
</dbReference>
<name>A0A1M7RX68_9BACT</name>